<name>A0AAV4WHM9_9ARAC</name>
<evidence type="ECO:0000256" key="1">
    <source>
        <dbReference type="SAM" id="MobiDB-lite"/>
    </source>
</evidence>
<organism evidence="2 3">
    <name type="scientific">Caerostris darwini</name>
    <dbReference type="NCBI Taxonomy" id="1538125"/>
    <lineage>
        <taxon>Eukaryota</taxon>
        <taxon>Metazoa</taxon>
        <taxon>Ecdysozoa</taxon>
        <taxon>Arthropoda</taxon>
        <taxon>Chelicerata</taxon>
        <taxon>Arachnida</taxon>
        <taxon>Araneae</taxon>
        <taxon>Araneomorphae</taxon>
        <taxon>Entelegynae</taxon>
        <taxon>Araneoidea</taxon>
        <taxon>Araneidae</taxon>
        <taxon>Caerostris</taxon>
    </lineage>
</organism>
<evidence type="ECO:0000313" key="3">
    <source>
        <dbReference type="Proteomes" id="UP001054837"/>
    </source>
</evidence>
<feature type="compositionally biased region" description="Basic and acidic residues" evidence="1">
    <location>
        <begin position="9"/>
        <end position="18"/>
    </location>
</feature>
<protein>
    <submittedName>
        <fullName evidence="2">Uncharacterized protein</fullName>
    </submittedName>
</protein>
<accession>A0AAV4WHM9</accession>
<dbReference type="EMBL" id="BPLQ01014560">
    <property type="protein sequence ID" value="GIY80850.1"/>
    <property type="molecule type" value="Genomic_DNA"/>
</dbReference>
<comment type="caution">
    <text evidence="2">The sequence shown here is derived from an EMBL/GenBank/DDBJ whole genome shotgun (WGS) entry which is preliminary data.</text>
</comment>
<keyword evidence="3" id="KW-1185">Reference proteome</keyword>
<gene>
    <name evidence="2" type="ORF">CDAR_571671</name>
</gene>
<proteinExistence type="predicted"/>
<evidence type="ECO:0000313" key="2">
    <source>
        <dbReference type="EMBL" id="GIY80850.1"/>
    </source>
</evidence>
<dbReference type="Proteomes" id="UP001054837">
    <property type="component" value="Unassembled WGS sequence"/>
</dbReference>
<feature type="region of interest" description="Disordered" evidence="1">
    <location>
        <begin position="1"/>
        <end position="32"/>
    </location>
</feature>
<sequence length="154" mass="17486">MVKGLHNRIHTERGEGRKSLPNRPRLERHRKPELPRALRKRWLSVAQVPYLDRGRSWWRMVSGNARRSIPPHCFFVKRKRRGVGLLSTVAQQDIAWARLPSMSPLLCQGPRAPLAPPPPSAPILAPLAFLFETESKASDVVNLIAADGKLYFSR</sequence>
<reference evidence="2 3" key="1">
    <citation type="submission" date="2021-06" db="EMBL/GenBank/DDBJ databases">
        <title>Caerostris darwini draft genome.</title>
        <authorList>
            <person name="Kono N."/>
            <person name="Arakawa K."/>
        </authorList>
    </citation>
    <scope>NUCLEOTIDE SEQUENCE [LARGE SCALE GENOMIC DNA]</scope>
</reference>
<dbReference type="AlphaFoldDB" id="A0AAV4WHM9"/>